<dbReference type="InterPro" id="IPR002347">
    <property type="entry name" value="SDR_fam"/>
</dbReference>
<dbReference type="AlphaFoldDB" id="A0A7X5TTJ8"/>
<keyword evidence="4" id="KW-1185">Reference proteome</keyword>
<proteinExistence type="inferred from homology"/>
<dbReference type="Proteomes" id="UP000541033">
    <property type="component" value="Unassembled WGS sequence"/>
</dbReference>
<dbReference type="Pfam" id="PF13561">
    <property type="entry name" value="adh_short_C2"/>
    <property type="match status" value="1"/>
</dbReference>
<reference evidence="3 4" key="1">
    <citation type="submission" date="2020-02" db="EMBL/GenBank/DDBJ databases">
        <title>Sequencing the genomes of 1000 actinobacteria strains.</title>
        <authorList>
            <person name="Klenk H.-P."/>
        </authorList>
    </citation>
    <scope>NUCLEOTIDE SEQUENCE [LARGE SCALE GENOMIC DNA]</scope>
    <source>
        <strain evidence="3 4">DSM 27960</strain>
    </source>
</reference>
<evidence type="ECO:0000256" key="1">
    <source>
        <dbReference type="ARBA" id="ARBA00006484"/>
    </source>
</evidence>
<dbReference type="RefSeq" id="WP_167149318.1">
    <property type="nucleotide sequence ID" value="NZ_JAAMOX010000001.1"/>
</dbReference>
<evidence type="ECO:0000313" key="3">
    <source>
        <dbReference type="EMBL" id="NIH53589.1"/>
    </source>
</evidence>
<dbReference type="Gene3D" id="3.40.50.720">
    <property type="entry name" value="NAD(P)-binding Rossmann-like Domain"/>
    <property type="match status" value="1"/>
</dbReference>
<evidence type="ECO:0000313" key="4">
    <source>
        <dbReference type="Proteomes" id="UP000541033"/>
    </source>
</evidence>
<organism evidence="3 4">
    <name type="scientific">Lysinibacter cavernae</name>
    <dbReference type="NCBI Taxonomy" id="1640652"/>
    <lineage>
        <taxon>Bacteria</taxon>
        <taxon>Bacillati</taxon>
        <taxon>Actinomycetota</taxon>
        <taxon>Actinomycetes</taxon>
        <taxon>Micrococcales</taxon>
        <taxon>Microbacteriaceae</taxon>
        <taxon>Lysinibacter</taxon>
    </lineage>
</organism>
<dbReference type="GO" id="GO:0016616">
    <property type="term" value="F:oxidoreductase activity, acting on the CH-OH group of donors, NAD or NADP as acceptor"/>
    <property type="evidence" value="ECO:0007669"/>
    <property type="project" value="TreeGrafter"/>
</dbReference>
<dbReference type="SUPFAM" id="SSF51735">
    <property type="entry name" value="NAD(P)-binding Rossmann-fold domains"/>
    <property type="match status" value="1"/>
</dbReference>
<accession>A0A7X5TTJ8</accession>
<dbReference type="PANTHER" id="PTHR42760">
    <property type="entry name" value="SHORT-CHAIN DEHYDROGENASES/REDUCTASES FAMILY MEMBER"/>
    <property type="match status" value="1"/>
</dbReference>
<dbReference type="EMBL" id="JAAMOX010000001">
    <property type="protein sequence ID" value="NIH53589.1"/>
    <property type="molecule type" value="Genomic_DNA"/>
</dbReference>
<dbReference type="InterPro" id="IPR036291">
    <property type="entry name" value="NAD(P)-bd_dom_sf"/>
</dbReference>
<dbReference type="FunFam" id="3.40.50.720:FF:000084">
    <property type="entry name" value="Short-chain dehydrogenase reductase"/>
    <property type="match status" value="1"/>
</dbReference>
<dbReference type="PRINTS" id="PR00081">
    <property type="entry name" value="GDHRDH"/>
</dbReference>
<comment type="similarity">
    <text evidence="1">Belongs to the short-chain dehydrogenases/reductases (SDR) family.</text>
</comment>
<evidence type="ECO:0000256" key="2">
    <source>
        <dbReference type="ARBA" id="ARBA00023002"/>
    </source>
</evidence>
<dbReference type="PRINTS" id="PR00080">
    <property type="entry name" value="SDRFAMILY"/>
</dbReference>
<protein>
    <submittedName>
        <fullName evidence="3">NAD(P)-dependent dehydrogenase (Short-subunit alcohol dehydrogenase family)</fullName>
    </submittedName>
</protein>
<name>A0A7X5TTJ8_9MICO</name>
<comment type="caution">
    <text evidence="3">The sequence shown here is derived from an EMBL/GenBank/DDBJ whole genome shotgun (WGS) entry which is preliminary data.</text>
</comment>
<sequence>MKQELAGKRVAVIGAGGGIGRAICETLQANGADVIGLDLRGLDRLPEGVVGVECNLADVEQLGAVVAALYEEDARPISLVNSAGVVEENIGVEDMTIADFDRVMGVNFRGLFFACQAFGRELLARGGGGIVNIASMSGNYMVNYPQKQSVYNSSKAAVTAFTKSLAVEWAGRGVRVNALSPGYVGTPLLEQKTEMHAQWKENILLERFATPEEVAEAVLFLLSDRSTYFVGAELLMDGGITLR</sequence>
<gene>
    <name evidence="3" type="ORF">FHX76_001457</name>
</gene>
<dbReference type="PANTHER" id="PTHR42760:SF115">
    <property type="entry name" value="3-OXOACYL-[ACYL-CARRIER-PROTEIN] REDUCTASE FABG"/>
    <property type="match status" value="1"/>
</dbReference>
<keyword evidence="2" id="KW-0560">Oxidoreductase</keyword>